<feature type="domain" description="HTH cro/C1-type" evidence="1">
    <location>
        <begin position="36"/>
        <end position="89"/>
    </location>
</feature>
<sequence length="96" mass="11088">MDKRLKPSDREFERKLVDDFFQNFTEGQFNIRDATKAMRRISRLTQPEFAKHRGISLATLRKIETGNGSVNVETLNKIGDIFGLEVGFVKKVKKKT</sequence>
<dbReference type="InterPro" id="IPR001387">
    <property type="entry name" value="Cro/C1-type_HTH"/>
</dbReference>
<organism evidence="2 3">
    <name type="scientific">Sulfuriferula nivalis</name>
    <dbReference type="NCBI Taxonomy" id="2675298"/>
    <lineage>
        <taxon>Bacteria</taxon>
        <taxon>Pseudomonadati</taxon>
        <taxon>Pseudomonadota</taxon>
        <taxon>Betaproteobacteria</taxon>
        <taxon>Nitrosomonadales</taxon>
        <taxon>Sulfuricellaceae</taxon>
        <taxon>Sulfuriferula</taxon>
    </lineage>
</organism>
<dbReference type="EMBL" id="AP021881">
    <property type="protein sequence ID" value="BBO99491.1"/>
    <property type="molecule type" value="Genomic_DNA"/>
</dbReference>
<accession>A0A809S7E9</accession>
<dbReference type="RefSeq" id="WP_162083535.1">
    <property type="nucleotide sequence ID" value="NZ_AP021881.1"/>
</dbReference>
<dbReference type="GO" id="GO:0003677">
    <property type="term" value="F:DNA binding"/>
    <property type="evidence" value="ECO:0007669"/>
    <property type="project" value="InterPro"/>
</dbReference>
<dbReference type="PROSITE" id="PS50943">
    <property type="entry name" value="HTH_CROC1"/>
    <property type="match status" value="1"/>
</dbReference>
<reference evidence="3" key="1">
    <citation type="submission" date="2019-11" db="EMBL/GenBank/DDBJ databases">
        <title>Isolation and characterization of a novel species in the genus Sulfuriferula.</title>
        <authorList>
            <person name="Mochizuki J."/>
            <person name="Kojima H."/>
            <person name="Fukui M."/>
        </authorList>
    </citation>
    <scope>NUCLEOTIDE SEQUENCE [LARGE SCALE GENOMIC DNA]</scope>
    <source>
        <strain evidence="3">SGTM</strain>
    </source>
</reference>
<evidence type="ECO:0000259" key="1">
    <source>
        <dbReference type="PROSITE" id="PS50943"/>
    </source>
</evidence>
<proteinExistence type="predicted"/>
<keyword evidence="3" id="KW-1185">Reference proteome</keyword>
<dbReference type="Proteomes" id="UP000463939">
    <property type="component" value="Chromosome"/>
</dbReference>
<dbReference type="CDD" id="cd00093">
    <property type="entry name" value="HTH_XRE"/>
    <property type="match status" value="1"/>
</dbReference>
<name>A0A809S7E9_9PROT</name>
<dbReference type="InterPro" id="IPR010982">
    <property type="entry name" value="Lambda_DNA-bd_dom_sf"/>
</dbReference>
<dbReference type="Gene3D" id="1.10.260.40">
    <property type="entry name" value="lambda repressor-like DNA-binding domains"/>
    <property type="match status" value="1"/>
</dbReference>
<protein>
    <recommendedName>
        <fullName evidence="1">HTH cro/C1-type domain-containing protein</fullName>
    </recommendedName>
</protein>
<dbReference type="Pfam" id="PF01381">
    <property type="entry name" value="HTH_3"/>
    <property type="match status" value="1"/>
</dbReference>
<evidence type="ECO:0000313" key="3">
    <source>
        <dbReference type="Proteomes" id="UP000463939"/>
    </source>
</evidence>
<dbReference type="KEGG" id="sniv:SFSGTM_02000"/>
<dbReference type="SUPFAM" id="SSF47413">
    <property type="entry name" value="lambda repressor-like DNA-binding domains"/>
    <property type="match status" value="1"/>
</dbReference>
<gene>
    <name evidence="2" type="ORF">SFSGTM_02000</name>
</gene>
<evidence type="ECO:0000313" key="2">
    <source>
        <dbReference type="EMBL" id="BBO99491.1"/>
    </source>
</evidence>
<dbReference type="AlphaFoldDB" id="A0A809S7E9"/>